<dbReference type="Pfam" id="PF13087">
    <property type="entry name" value="AAA_12"/>
    <property type="match status" value="1"/>
</dbReference>
<proteinExistence type="predicted"/>
<accession>A0A8R1DG79</accession>
<keyword evidence="4" id="KW-0067">ATP-binding</keyword>
<dbReference type="GO" id="GO:0043139">
    <property type="term" value="F:5'-3' DNA helicase activity"/>
    <property type="evidence" value="ECO:0007669"/>
    <property type="project" value="TreeGrafter"/>
</dbReference>
<sequence length="1164" mass="129255">MDWEANDDPQPPPLNIDTAPEPMFTSTELLASPGMEEMDITAEEELELLAAEPIIDILPGYNPDKRTSTGPAEEQNHSSESIACQEETMFLQAEPTIDILPGYNPAKRTSTGLVDETTSAADIIMEEETVVDQTESTRDILPGYNPAIRMSSDPVEVQSPAADLTTLNKTIKNLTEPSKERPLPSNVRVLDTHPFQSWYRVDVERNQRSSHAENIADSITLGQIHGFRNSTAEAARTYTKPSGLFRAEAIGRIGAFLEGVQEVPNVAGAIYILESLDGTEWRAAPAHVETVAEDRPDLHQVSLDNYATDCANPTERPHPSNYFPGDAIFVTELEPRPNAEYIHSTFEKIREAGNHRFWKVKTFHLIAREIHTNVLVSRLAKNRSGYAKSTFVAAGLDVLTRATKSNFRDTATPGSVENKRMATIFIPKLSPGQLLESITPGATKVEIVQKTAIHAMGTPCLPHIVKLYPLDRRTMYDLFSPTPLFQKFRQAEREAFGPMVITAYLGYSGVLAMANKNKDLRLHTSSVKSVTISESKPVITMEVSNPSGPLSLAQWTRSSPFRIDVKGERQLDMEVESATANGANLVISAKPTSNQKEVSQFIKSLRGAQIILYQKMEKNVRLLKEFPDVDTYYATPDDAPFKILLEAAYGGRSVKQMTIPNREIRRCINNITPSPEQAHYINAVARSANPVIVAAASFGVGKTLMIALAIYVAALEGPEDEQHMATATNNAAVAALVLAYMKIDEPVSAVRIITKHNYELIDPKLRTPLDFPVLWIEKLRQHVFRTDNNISRRGTVDNLTADAIFYLKQESQLNAAELHSQPLLSCFRNNNKRTSSLFNVFLKIARPRIFFGTTASITESIHRGLLAANNRRIATIQIDEASQYPIHALISLGPLCPSARITLIGDVQQLEPYADTDLPTDLKGFAVGELLRAVSGKVPLINLLQVRRCPYEITALCSGLFYPIPLQSTRSRGERNVFSESLHINNSPLHIIDTSNFGEQQTSGTSLYNVREADLASKLVHRLLQNHHHASIAVLTFYKAQCGLLSQKIGDTDAFVGTIDSSQGSEYDVTIILTSRTTPFHSARTSKAKEIEKQKGEKKMEDFIEDSKRINVALSRTRHLCLVMADTQMAESSEVWRKLLNRVSRQDNHKAGIFSDFLGKQIRK</sequence>
<evidence type="ECO:0000256" key="5">
    <source>
        <dbReference type="SAM" id="MobiDB-lite"/>
    </source>
</evidence>
<keyword evidence="3" id="KW-0347">Helicase</keyword>
<evidence type="ECO:0000256" key="2">
    <source>
        <dbReference type="ARBA" id="ARBA00022801"/>
    </source>
</evidence>
<dbReference type="Proteomes" id="UP000005237">
    <property type="component" value="Unassembled WGS sequence"/>
</dbReference>
<dbReference type="InterPro" id="IPR050534">
    <property type="entry name" value="Coronavir_polyprotein_1ab"/>
</dbReference>
<dbReference type="GO" id="GO:0005524">
    <property type="term" value="F:ATP binding"/>
    <property type="evidence" value="ECO:0007669"/>
    <property type="project" value="UniProtKB-KW"/>
</dbReference>
<feature type="region of interest" description="Disordered" evidence="5">
    <location>
        <begin position="1"/>
        <end position="22"/>
    </location>
</feature>
<dbReference type="InterPro" id="IPR027417">
    <property type="entry name" value="P-loop_NTPase"/>
</dbReference>
<evidence type="ECO:0000256" key="1">
    <source>
        <dbReference type="ARBA" id="ARBA00022741"/>
    </source>
</evidence>
<dbReference type="InterPro" id="IPR041679">
    <property type="entry name" value="DNA2/NAM7-like_C"/>
</dbReference>
<evidence type="ECO:0000256" key="3">
    <source>
        <dbReference type="ARBA" id="ARBA00022806"/>
    </source>
</evidence>
<keyword evidence="8" id="KW-1185">Reference proteome</keyword>
<dbReference type="InterPro" id="IPR047187">
    <property type="entry name" value="SF1_C_Upf1"/>
</dbReference>
<name>A0A8R1DG79_CAEJA</name>
<protein>
    <submittedName>
        <fullName evidence="7">AAA_12 domain-containing protein</fullName>
    </submittedName>
</protein>
<dbReference type="OMA" id="IARPRIF"/>
<organism evidence="7 8">
    <name type="scientific">Caenorhabditis japonica</name>
    <dbReference type="NCBI Taxonomy" id="281687"/>
    <lineage>
        <taxon>Eukaryota</taxon>
        <taxon>Metazoa</taxon>
        <taxon>Ecdysozoa</taxon>
        <taxon>Nematoda</taxon>
        <taxon>Chromadorea</taxon>
        <taxon>Rhabditida</taxon>
        <taxon>Rhabditina</taxon>
        <taxon>Rhabditomorpha</taxon>
        <taxon>Rhabditoidea</taxon>
        <taxon>Rhabditidae</taxon>
        <taxon>Peloderinae</taxon>
        <taxon>Caenorhabditis</taxon>
    </lineage>
</organism>
<keyword evidence="2" id="KW-0378">Hydrolase</keyword>
<feature type="domain" description="DNA2/NAM7 helicase-like C-terminal" evidence="6">
    <location>
        <begin position="945"/>
        <end position="1127"/>
    </location>
</feature>
<dbReference type="Gene3D" id="3.40.50.300">
    <property type="entry name" value="P-loop containing nucleotide triphosphate hydrolases"/>
    <property type="match status" value="2"/>
</dbReference>
<dbReference type="GO" id="GO:0016787">
    <property type="term" value="F:hydrolase activity"/>
    <property type="evidence" value="ECO:0007669"/>
    <property type="project" value="UniProtKB-KW"/>
</dbReference>
<evidence type="ECO:0000256" key="4">
    <source>
        <dbReference type="ARBA" id="ARBA00022840"/>
    </source>
</evidence>
<reference evidence="7" key="2">
    <citation type="submission" date="2022-06" db="UniProtKB">
        <authorList>
            <consortium name="EnsemblMetazoa"/>
        </authorList>
    </citation>
    <scope>IDENTIFICATION</scope>
    <source>
        <strain evidence="7">DF5081</strain>
    </source>
</reference>
<feature type="region of interest" description="Disordered" evidence="5">
    <location>
        <begin position="58"/>
        <end position="80"/>
    </location>
</feature>
<evidence type="ECO:0000313" key="7">
    <source>
        <dbReference type="EnsemblMetazoa" id="CJA01806.1"/>
    </source>
</evidence>
<dbReference type="PANTHER" id="PTHR43788:SF16">
    <property type="entry name" value="HELICASE WITH ZINC FINGER 2"/>
    <property type="match status" value="1"/>
</dbReference>
<reference evidence="8" key="1">
    <citation type="submission" date="2010-08" db="EMBL/GenBank/DDBJ databases">
        <authorList>
            <consortium name="Caenorhabditis japonica Sequencing Consortium"/>
            <person name="Wilson R.K."/>
        </authorList>
    </citation>
    <scope>NUCLEOTIDE SEQUENCE [LARGE SCALE GENOMIC DNA]</scope>
    <source>
        <strain evidence="8">DF5081</strain>
    </source>
</reference>
<dbReference type="PANTHER" id="PTHR43788">
    <property type="entry name" value="DNA2/NAM7 HELICASE FAMILY MEMBER"/>
    <property type="match status" value="1"/>
</dbReference>
<keyword evidence="1" id="KW-0547">Nucleotide-binding</keyword>
<evidence type="ECO:0000313" key="8">
    <source>
        <dbReference type="Proteomes" id="UP000005237"/>
    </source>
</evidence>
<dbReference type="EnsemblMetazoa" id="CJA01806.1">
    <property type="protein sequence ID" value="CJA01806.1"/>
    <property type="gene ID" value="WBGene00121010"/>
</dbReference>
<evidence type="ECO:0000259" key="6">
    <source>
        <dbReference type="Pfam" id="PF13087"/>
    </source>
</evidence>
<dbReference type="CDD" id="cd18808">
    <property type="entry name" value="SF1_C_Upf1"/>
    <property type="match status" value="1"/>
</dbReference>
<dbReference type="SUPFAM" id="SSF52540">
    <property type="entry name" value="P-loop containing nucleoside triphosphate hydrolases"/>
    <property type="match status" value="1"/>
</dbReference>
<dbReference type="AlphaFoldDB" id="A0A8R1DG79"/>